<dbReference type="PANTHER" id="PTHR33055">
    <property type="entry name" value="TRANSPOSASE FOR INSERTION SEQUENCE ELEMENT IS1111A"/>
    <property type="match status" value="1"/>
</dbReference>
<dbReference type="EMBL" id="BAABHS010000087">
    <property type="protein sequence ID" value="GAA4998372.1"/>
    <property type="molecule type" value="Genomic_DNA"/>
</dbReference>
<comment type="caution">
    <text evidence="3">The sequence shown here is derived from an EMBL/GenBank/DDBJ whole genome shotgun (WGS) entry which is preliminary data.</text>
</comment>
<gene>
    <name evidence="3" type="ORF">GCM10023205_85050</name>
</gene>
<dbReference type="RefSeq" id="WP_345681280.1">
    <property type="nucleotide sequence ID" value="NZ_BAABHS010000087.1"/>
</dbReference>
<dbReference type="Pfam" id="PF02371">
    <property type="entry name" value="Transposase_20"/>
    <property type="match status" value="1"/>
</dbReference>
<reference evidence="4" key="1">
    <citation type="journal article" date="2019" name="Int. J. Syst. Evol. Microbiol.">
        <title>The Global Catalogue of Microorganisms (GCM) 10K type strain sequencing project: providing services to taxonomists for standard genome sequencing and annotation.</title>
        <authorList>
            <consortium name="The Broad Institute Genomics Platform"/>
            <consortium name="The Broad Institute Genome Sequencing Center for Infectious Disease"/>
            <person name="Wu L."/>
            <person name="Ma J."/>
        </authorList>
    </citation>
    <scope>NUCLEOTIDE SEQUENCE [LARGE SCALE GENOMIC DNA]</scope>
    <source>
        <strain evidence="4">JCM 17986</strain>
    </source>
</reference>
<dbReference type="NCBIfam" id="NF033542">
    <property type="entry name" value="transpos_IS110"/>
    <property type="match status" value="1"/>
</dbReference>
<dbReference type="InterPro" id="IPR047650">
    <property type="entry name" value="Transpos_IS110"/>
</dbReference>
<dbReference type="InterPro" id="IPR002525">
    <property type="entry name" value="Transp_IS110-like_N"/>
</dbReference>
<evidence type="ECO:0000259" key="2">
    <source>
        <dbReference type="Pfam" id="PF02371"/>
    </source>
</evidence>
<sequence>MPELWAGTDAGKAEHHCTVIDADGRTVLSRRVANDEGALLQLLRDVLEAAGEGPVTWAVDLNAGGAALWIAVLVSHGQRLFYIPGRTVHHASGAYRGSGKTDAKDAFVIADQARMRRDLQPLQETGEIAVDLKILTARRMDLSADRTRAINRLRTQVLEYFPALERAFDYSTSKTALILLAKYQTPAALRRVGRARLAAWLKNHGVRVGNHARSAADSAVTAAEAQFTVVPGEKTCAKMVHTLAREVMALDQEIAELEGLIEGRFHEHPDAAVITSMPGVGVILGAEFIAATGGDMAAFGTPDRLAGVAGLAPVPRDSGKVSGNLRRPRRYSRRLLRMFYLAAQAATVHCLESKTFYRRKRAEGKSHKQAVLALARRRLNVLWALIRDQRTFHTDTRKLALAAA</sequence>
<dbReference type="PANTHER" id="PTHR33055:SF3">
    <property type="entry name" value="PUTATIVE TRANSPOSASE FOR IS117-RELATED"/>
    <property type="match status" value="1"/>
</dbReference>
<evidence type="ECO:0000313" key="3">
    <source>
        <dbReference type="EMBL" id="GAA4998372.1"/>
    </source>
</evidence>
<dbReference type="InterPro" id="IPR003346">
    <property type="entry name" value="Transposase_20"/>
</dbReference>
<proteinExistence type="predicted"/>
<organism evidence="3 4">
    <name type="scientific">Yinghuangia aomiensis</name>
    <dbReference type="NCBI Taxonomy" id="676205"/>
    <lineage>
        <taxon>Bacteria</taxon>
        <taxon>Bacillati</taxon>
        <taxon>Actinomycetota</taxon>
        <taxon>Actinomycetes</taxon>
        <taxon>Kitasatosporales</taxon>
        <taxon>Streptomycetaceae</taxon>
        <taxon>Yinghuangia</taxon>
    </lineage>
</organism>
<accession>A0ABP9IHS1</accession>
<evidence type="ECO:0000259" key="1">
    <source>
        <dbReference type="Pfam" id="PF01548"/>
    </source>
</evidence>
<feature type="domain" description="Transposase IS110-like N-terminal" evidence="1">
    <location>
        <begin position="6"/>
        <end position="162"/>
    </location>
</feature>
<keyword evidence="4" id="KW-1185">Reference proteome</keyword>
<protein>
    <submittedName>
        <fullName evidence="3">IS110 family transposase</fullName>
    </submittedName>
</protein>
<dbReference type="Proteomes" id="UP001500466">
    <property type="component" value="Unassembled WGS sequence"/>
</dbReference>
<name>A0ABP9IHS1_9ACTN</name>
<evidence type="ECO:0000313" key="4">
    <source>
        <dbReference type="Proteomes" id="UP001500466"/>
    </source>
</evidence>
<feature type="domain" description="Transposase IS116/IS110/IS902 C-terminal" evidence="2">
    <location>
        <begin position="272"/>
        <end position="357"/>
    </location>
</feature>
<dbReference type="Pfam" id="PF01548">
    <property type="entry name" value="DEDD_Tnp_IS110"/>
    <property type="match status" value="1"/>
</dbReference>